<keyword evidence="2" id="KW-0934">Plastid</keyword>
<dbReference type="EMBL" id="MW543060">
    <property type="protein sequence ID" value="QWL15189.1"/>
    <property type="molecule type" value="Genomic_DNA"/>
</dbReference>
<sequence length="281" mass="33221">MLLIQNQKNTYDINELKWNEWLAGVIDGDGYLTIQKNKVAVLEITMSLKDENLLNQIKQKLGGNIKRRNQSFSIRYRLSHKDGMVELINRINGNIRNTIRVKQFKKICSYFNIIYIEAKPLTLNNGYISGFFDADGTICIRVNKTSKENSIKSGTFGKIERLKTARANHQIEISIANKYLENIIIFKQAFGFGKIRKIGKDIRYQTHIYTIGLNHIFQFIEYTTKYPLRSSKKRRVFMLKNYFKLKILKSYLAEEKTLNYKAWVDFCYRWYDYDNIKLTKK</sequence>
<dbReference type="Gene3D" id="3.10.28.10">
    <property type="entry name" value="Homing endonucleases"/>
    <property type="match status" value="2"/>
</dbReference>
<name>A0A8F0HY50_9CHLO</name>
<accession>A0A8F0HY50</accession>
<dbReference type="Pfam" id="PF00961">
    <property type="entry name" value="LAGLIDADG_1"/>
    <property type="match status" value="2"/>
</dbReference>
<feature type="domain" description="Homing endonuclease LAGLIDADG" evidence="1">
    <location>
        <begin position="128"/>
        <end position="240"/>
    </location>
</feature>
<gene>
    <name evidence="2" type="primary">orf281</name>
</gene>
<organism evidence="2">
    <name type="scientific">Ulva rigida</name>
    <dbReference type="NCBI Taxonomy" id="75689"/>
    <lineage>
        <taxon>Eukaryota</taxon>
        <taxon>Viridiplantae</taxon>
        <taxon>Chlorophyta</taxon>
        <taxon>core chlorophytes</taxon>
        <taxon>Ulvophyceae</taxon>
        <taxon>OUU clade</taxon>
        <taxon>Ulvales</taxon>
        <taxon>Ulvaceae</taxon>
        <taxon>Ulva</taxon>
    </lineage>
</organism>
<dbReference type="AlphaFoldDB" id="A0A8F0HY50"/>
<reference evidence="2" key="1">
    <citation type="journal article" date="2021" name="Eur. J. Phycol.">
        <title>Genomic analysis of the lectotype specimens of European Ulva rigida and Ulva lacinulata (Ulvaceae, Chlorophyta) reveals the ongoing misapplication of names.</title>
        <authorList>
            <person name="Hughey J.R."/>
            <person name="Gabrielson P.W."/>
            <person name="Maggs C.A."/>
            <person name="Mineur F."/>
        </authorList>
    </citation>
    <scope>NUCLEOTIDE SEQUENCE</scope>
    <source>
        <strain evidence="2">Cadiz</strain>
    </source>
</reference>
<evidence type="ECO:0000313" key="2">
    <source>
        <dbReference type="EMBL" id="QWL15189.1"/>
    </source>
</evidence>
<feature type="domain" description="Homing endonuclease LAGLIDADG" evidence="1">
    <location>
        <begin position="22"/>
        <end position="109"/>
    </location>
</feature>
<proteinExistence type="predicted"/>
<protein>
    <recommendedName>
        <fullName evidence="1">Homing endonuclease LAGLIDADG domain-containing protein</fullName>
    </recommendedName>
</protein>
<dbReference type="GO" id="GO:0004519">
    <property type="term" value="F:endonuclease activity"/>
    <property type="evidence" value="ECO:0007669"/>
    <property type="project" value="InterPro"/>
</dbReference>
<evidence type="ECO:0000259" key="1">
    <source>
        <dbReference type="Pfam" id="PF00961"/>
    </source>
</evidence>
<keyword evidence="2" id="KW-0150">Chloroplast</keyword>
<dbReference type="PANTHER" id="PTHR37520">
    <property type="entry name" value="INTRON-ENCODED DNA ENDONUCLEASE AI2A-RELATED"/>
    <property type="match status" value="1"/>
</dbReference>
<dbReference type="PANTHER" id="PTHR37520:SF1">
    <property type="entry name" value="INTRON-ENCODED DNA ENDONUCLEASE AI2A-RELATED"/>
    <property type="match status" value="1"/>
</dbReference>
<dbReference type="InterPro" id="IPR004860">
    <property type="entry name" value="LAGLIDADG_dom"/>
</dbReference>
<geneLocation type="chloroplast" evidence="2"/>
<dbReference type="SUPFAM" id="SSF55608">
    <property type="entry name" value="Homing endonucleases"/>
    <property type="match status" value="2"/>
</dbReference>
<dbReference type="InterPro" id="IPR027434">
    <property type="entry name" value="Homing_endonucl"/>
</dbReference>